<dbReference type="EMBL" id="FONN01000013">
    <property type="protein sequence ID" value="SFF07586.1"/>
    <property type="molecule type" value="Genomic_DNA"/>
</dbReference>
<accession>A0A1I2FSW5</accession>
<dbReference type="PANTHER" id="PTHR44196:SF1">
    <property type="entry name" value="DEHYDROGENASE_REDUCTASE SDR FAMILY MEMBER 7B"/>
    <property type="match status" value="1"/>
</dbReference>
<dbReference type="Gene3D" id="3.40.50.720">
    <property type="entry name" value="NAD(P)-binding Rossmann-like Domain"/>
    <property type="match status" value="1"/>
</dbReference>
<evidence type="ECO:0000313" key="5">
    <source>
        <dbReference type="EMBL" id="SFF07586.1"/>
    </source>
</evidence>
<name>A0A1I2FSW5_9BACL</name>
<dbReference type="PRINTS" id="PR00080">
    <property type="entry name" value="SDRFAMILY"/>
</dbReference>
<keyword evidence="6" id="KW-1185">Reference proteome</keyword>
<gene>
    <name evidence="5" type="ORF">SAMN04487969_11338</name>
</gene>
<dbReference type="SUPFAM" id="SSF51735">
    <property type="entry name" value="NAD(P)-binding Rossmann-fold domains"/>
    <property type="match status" value="1"/>
</dbReference>
<organism evidence="5 6">
    <name type="scientific">Paenibacillus algorifonticola</name>
    <dbReference type="NCBI Taxonomy" id="684063"/>
    <lineage>
        <taxon>Bacteria</taxon>
        <taxon>Bacillati</taxon>
        <taxon>Bacillota</taxon>
        <taxon>Bacilli</taxon>
        <taxon>Bacillales</taxon>
        <taxon>Paenibacillaceae</taxon>
        <taxon>Paenibacillus</taxon>
    </lineage>
</organism>
<dbReference type="AlphaFoldDB" id="A0A1I2FSW5"/>
<evidence type="ECO:0000313" key="6">
    <source>
        <dbReference type="Proteomes" id="UP000183410"/>
    </source>
</evidence>
<evidence type="ECO:0000256" key="2">
    <source>
        <dbReference type="ARBA" id="ARBA00023002"/>
    </source>
</evidence>
<dbReference type="PRINTS" id="PR00081">
    <property type="entry name" value="GDHRDH"/>
</dbReference>
<feature type="domain" description="Ketoreductase" evidence="4">
    <location>
        <begin position="6"/>
        <end position="187"/>
    </location>
</feature>
<dbReference type="InterPro" id="IPR020904">
    <property type="entry name" value="Sc_DH/Rdtase_CS"/>
</dbReference>
<dbReference type="GO" id="GO:0016491">
    <property type="term" value="F:oxidoreductase activity"/>
    <property type="evidence" value="ECO:0007669"/>
    <property type="project" value="UniProtKB-KW"/>
</dbReference>
<dbReference type="Proteomes" id="UP000183410">
    <property type="component" value="Unassembled WGS sequence"/>
</dbReference>
<protein>
    <submittedName>
        <fullName evidence="5">Uncharacterized oxidoreductase</fullName>
    </submittedName>
</protein>
<keyword evidence="2" id="KW-0560">Oxidoreductase</keyword>
<comment type="similarity">
    <text evidence="1 3">Belongs to the short-chain dehydrogenases/reductases (SDR) family.</text>
</comment>
<dbReference type="Pfam" id="PF00106">
    <property type="entry name" value="adh_short"/>
    <property type="match status" value="1"/>
</dbReference>
<dbReference type="InterPro" id="IPR036291">
    <property type="entry name" value="NAD(P)-bd_dom_sf"/>
</dbReference>
<dbReference type="PROSITE" id="PS00061">
    <property type="entry name" value="ADH_SHORT"/>
    <property type="match status" value="1"/>
</dbReference>
<dbReference type="PANTHER" id="PTHR44196">
    <property type="entry name" value="DEHYDROGENASE/REDUCTASE SDR FAMILY MEMBER 7B"/>
    <property type="match status" value="1"/>
</dbReference>
<dbReference type="GO" id="GO:0016020">
    <property type="term" value="C:membrane"/>
    <property type="evidence" value="ECO:0007669"/>
    <property type="project" value="TreeGrafter"/>
</dbReference>
<dbReference type="SMART" id="SM00822">
    <property type="entry name" value="PKS_KR"/>
    <property type="match status" value="1"/>
</dbReference>
<dbReference type="OrthoDB" id="9810734at2"/>
<evidence type="ECO:0000256" key="1">
    <source>
        <dbReference type="ARBA" id="ARBA00006484"/>
    </source>
</evidence>
<dbReference type="InterPro" id="IPR002347">
    <property type="entry name" value="SDR_fam"/>
</dbReference>
<sequence length="244" mass="27213">MKRSGHTILITGGASGIGLALAEQFIHHNNHVIVAGRDERKLLEMKSKYASITTYACHIEVEEQLNALVAQLYDNHPELDVLINNAGIQYNYSFMEAQPVSKQIKEEITINLTAPIVLASKLLPLLARQHEAAIVNVSSGLGLVPKKSAPVYCATKAGLHLFSKSLRYQLENTNVKVFEIIPPIVDTAMTKGRGNNKISPNELASQFMDFFQKNRLEVPIGKVKWLKTIQRWFPSLAERILKNS</sequence>
<dbReference type="InterPro" id="IPR057326">
    <property type="entry name" value="KR_dom"/>
</dbReference>
<evidence type="ECO:0000256" key="3">
    <source>
        <dbReference type="RuleBase" id="RU000363"/>
    </source>
</evidence>
<dbReference type="RefSeq" id="WP_046232914.1">
    <property type="nucleotide sequence ID" value="NZ_FONN01000013.1"/>
</dbReference>
<evidence type="ECO:0000259" key="4">
    <source>
        <dbReference type="SMART" id="SM00822"/>
    </source>
</evidence>
<proteinExistence type="inferred from homology"/>
<reference evidence="6" key="1">
    <citation type="submission" date="2016-10" db="EMBL/GenBank/DDBJ databases">
        <authorList>
            <person name="Varghese N."/>
            <person name="Submissions S."/>
        </authorList>
    </citation>
    <scope>NUCLEOTIDE SEQUENCE [LARGE SCALE GENOMIC DNA]</scope>
    <source>
        <strain evidence="6">CGMCC 1.10223</strain>
    </source>
</reference>